<dbReference type="CDD" id="cd15482">
    <property type="entry name" value="Sialidase_non-viral"/>
    <property type="match status" value="1"/>
</dbReference>
<dbReference type="InterPro" id="IPR003961">
    <property type="entry name" value="FN3_dom"/>
</dbReference>
<dbReference type="Gene3D" id="2.60.40.10">
    <property type="entry name" value="Immunoglobulins"/>
    <property type="match status" value="1"/>
</dbReference>
<dbReference type="InterPro" id="IPR015943">
    <property type="entry name" value="WD40/YVTN_repeat-like_dom_sf"/>
</dbReference>
<name>A0A327WL23_LARAB</name>
<dbReference type="CDD" id="cd00063">
    <property type="entry name" value="FN3"/>
    <property type="match status" value="1"/>
</dbReference>
<dbReference type="SUPFAM" id="SSF49265">
    <property type="entry name" value="Fibronectin type III"/>
    <property type="match status" value="1"/>
</dbReference>
<keyword evidence="1" id="KW-0732">Signal</keyword>
<gene>
    <name evidence="3" type="ORF">LX87_05470</name>
</gene>
<dbReference type="Proteomes" id="UP000248790">
    <property type="component" value="Unassembled WGS sequence"/>
</dbReference>
<dbReference type="SUPFAM" id="SSF110296">
    <property type="entry name" value="Oligoxyloglucan reducing end-specific cellobiohydrolase"/>
    <property type="match status" value="4"/>
</dbReference>
<keyword evidence="4" id="KW-1185">Reference proteome</keyword>
<accession>A0A327WL23</accession>
<evidence type="ECO:0000256" key="1">
    <source>
        <dbReference type="SAM" id="SignalP"/>
    </source>
</evidence>
<feature type="domain" description="Fibronectin type-III" evidence="2">
    <location>
        <begin position="384"/>
        <end position="476"/>
    </location>
</feature>
<dbReference type="RefSeq" id="WP_170139486.1">
    <property type="nucleotide sequence ID" value="NZ_QLMC01000012.1"/>
</dbReference>
<dbReference type="EMBL" id="QLMC01000012">
    <property type="protein sequence ID" value="RAJ90841.1"/>
    <property type="molecule type" value="Genomic_DNA"/>
</dbReference>
<reference evidence="3 4" key="1">
    <citation type="submission" date="2018-06" db="EMBL/GenBank/DDBJ databases">
        <title>Genomic Encyclopedia of Archaeal and Bacterial Type Strains, Phase II (KMG-II): from individual species to whole genera.</title>
        <authorList>
            <person name="Goeker M."/>
        </authorList>
    </citation>
    <scope>NUCLEOTIDE SEQUENCE [LARGE SCALE GENOMIC DNA]</scope>
    <source>
        <strain evidence="3 4">DSM 21851</strain>
    </source>
</reference>
<dbReference type="PROSITE" id="PS50853">
    <property type="entry name" value="FN3"/>
    <property type="match status" value="1"/>
</dbReference>
<organism evidence="3 4">
    <name type="scientific">Larkinella arboricola</name>
    <dbReference type="NCBI Taxonomy" id="643671"/>
    <lineage>
        <taxon>Bacteria</taxon>
        <taxon>Pseudomonadati</taxon>
        <taxon>Bacteroidota</taxon>
        <taxon>Cytophagia</taxon>
        <taxon>Cytophagales</taxon>
        <taxon>Spirosomataceae</taxon>
        <taxon>Larkinella</taxon>
    </lineage>
</organism>
<dbReference type="InterPro" id="IPR013783">
    <property type="entry name" value="Ig-like_fold"/>
</dbReference>
<dbReference type="Gene3D" id="2.130.10.10">
    <property type="entry name" value="YVTN repeat-like/Quinoprotein amine dehydrogenase"/>
    <property type="match status" value="5"/>
</dbReference>
<evidence type="ECO:0000259" key="2">
    <source>
        <dbReference type="PROSITE" id="PS50853"/>
    </source>
</evidence>
<dbReference type="PANTHER" id="PTHR47199:SF2">
    <property type="entry name" value="PHOTOSYSTEM II STABILITY_ASSEMBLY FACTOR HCF136, CHLOROPLASTIC"/>
    <property type="match status" value="1"/>
</dbReference>
<dbReference type="InterPro" id="IPR036116">
    <property type="entry name" value="FN3_sf"/>
</dbReference>
<feature type="signal peptide" evidence="1">
    <location>
        <begin position="1"/>
        <end position="23"/>
    </location>
</feature>
<protein>
    <submittedName>
        <fullName evidence="3">Photosystem II stability/assembly factor-like uncharacterized protein</fullName>
    </submittedName>
</protein>
<feature type="chain" id="PRO_5016308734" evidence="1">
    <location>
        <begin position="24"/>
        <end position="1284"/>
    </location>
</feature>
<dbReference type="PANTHER" id="PTHR47199">
    <property type="entry name" value="PHOTOSYSTEM II STABILITY/ASSEMBLY FACTOR HCF136, CHLOROPLASTIC"/>
    <property type="match status" value="1"/>
</dbReference>
<evidence type="ECO:0000313" key="3">
    <source>
        <dbReference type="EMBL" id="RAJ90841.1"/>
    </source>
</evidence>
<sequence length="1284" mass="143994">MVRVFVFFLLLGWLLTSSQLTQAQFVKNYQFDSPIVSILEKEHTLFVATQQNGVYVSTDRGKTWENRWYDRYMDLVKRVEWHAVNVNSMVFCGNRLLVATDGGIFVSDDQAFSWHRGNNPFEYISPAAPIIDSKPTYTSTYLSLSVQGTRIYCVERFFDLAKATYATRMIYSTDQGDNWHIFFQDPTVTVGAVTATATGVYIGGASEGKTWLRHQPTGSNQWQKVELNTEIGKITSIQFDKKNILISGIRDWKDEGGAIYGVLIGCVTSTDEGQHWQHADFPIFDGFINVPVHATTAAQGLFIVGLRSQIAYSTGSQWTTDTLGLFQPSALPEGGMLISRDTLWMGFQDYTSLDAGLQSRLPSSGHLVRRPLSDFQADRSQPLPPGLLKADARYRNQIQLSWQRSHERPYQYLLERSDNDPDHFQQIAKVSASTQFYTDTQVLNGNTYFYRLRTQGATPTQQSVYTPVLKVPKPQIRLRPAYLSRLEDVQMPSKDTLFARCGSELVRSTDGGQTWAELTPCFFSHARYDRFSSKFVSISFPTAKIGYGLIDTGMMLKTQDGGESWVLIPNLAGHNLVKIFFESPASGFAFVHDARSDGDLLYKTTDGGQTFRPVVEGLRLRALKRQNGLWVGLDNNQKLVFTADGNTWTHSEQTAFVPFVFSPKRFIVVERDYNQDVVKQTHDGGQTWEVLKLPVGYRDQIHAIQFINETVGFILGGPLNGTGRPAFVYRTIDGGASWVPIRTPELIRGEATELAFVGNHLFLVCEPDKNQDNLPYSFLGNVLRSTDAGETWEFVSNIHNSHDYTTASVSFSTPKNGVLLTRNTQGGYHNFYYQTVDGGINWLRKSLDDWAPLWQVKFINANDGFLIGPNLIYYTTDGGKQWSKQSVTAFSVTRLPYQYSAPGVDYLVAHDGYFQFLSAKYWVALSDDDKLYVSTNQGQTWQQLPTPVLQKPEFYFVTEKIGYVTVTGPHSNTIDHIYFGAQLYKTTDGGSTWAKVGPIRDHGLYFLTEHIGFAGKKRTSNGGKSWEPIAAFSENYYLGSAKYHFIDQKTGYAEGRLLTTDAGETWTSLAYLDETTLHQATMRLNTTMLAVDRLYTQDGVKLLPNAAPCNPVQILGDSTVLIEQTAQSTYKVQAPLYRPDIGYSWSINTGGTFVEKADSVTVTWDKATPANSFLLSVKAVNDGGESTPVNRLIARKLIITATQPSVSTRVDVFPNPTADRLHLKAPPSIKIQSVHWYQNDGKELHVPPAADGSYPVSHLPFGIYWIRIQLNSHQGETKRILIAP</sequence>
<proteinExistence type="predicted"/>
<evidence type="ECO:0000313" key="4">
    <source>
        <dbReference type="Proteomes" id="UP000248790"/>
    </source>
</evidence>
<comment type="caution">
    <text evidence="3">The sequence shown here is derived from an EMBL/GenBank/DDBJ whole genome shotgun (WGS) entry which is preliminary data.</text>
</comment>